<evidence type="ECO:0000259" key="2">
    <source>
        <dbReference type="Pfam" id="PF03807"/>
    </source>
</evidence>
<dbReference type="GO" id="GO:0008823">
    <property type="term" value="F:cupric reductase (NADH) activity"/>
    <property type="evidence" value="ECO:0007669"/>
    <property type="project" value="TreeGrafter"/>
</dbReference>
<evidence type="ECO:0000313" key="4">
    <source>
        <dbReference type="EMBL" id="MBP2049842.1"/>
    </source>
</evidence>
<dbReference type="EMBL" id="CP016279">
    <property type="protein sequence ID" value="ANP51415.1"/>
    <property type="molecule type" value="Genomic_DNA"/>
</dbReference>
<keyword evidence="1" id="KW-0560">Oxidoreductase</keyword>
<sequence length="215" mass="22752">MTSIGILGAGRVGASLAGKLAATGHHVVLGRRSPKEETIRSAEGLDPRISFVDQRTAARTADIVINATPGDSALDRLTDLRTELAGKILVDVSNATRDSDDGLPGDLCYPGSSLAEQLQAALPDTHVVKTLNTMLFMVMAAPETLATPPVVYVSGNDEHAKKTVTGLLGDLGWQPGWIEDLGDITTARATEAMILVVPHILRRHGFQPFAVSLAR</sequence>
<dbReference type="OrthoDB" id="3194817at2"/>
<feature type="domain" description="Pyrroline-5-carboxylate reductase catalytic N-terminal" evidence="2">
    <location>
        <begin position="4"/>
        <end position="94"/>
    </location>
</feature>
<dbReference type="RefSeq" id="WP_067305810.1">
    <property type="nucleotide sequence ID" value="NZ_CP016279.1"/>
</dbReference>
<dbReference type="PANTHER" id="PTHR14239">
    <property type="entry name" value="DUDULIN-RELATED"/>
    <property type="match status" value="1"/>
</dbReference>
<evidence type="ECO:0000313" key="5">
    <source>
        <dbReference type="Proteomes" id="UP000092659"/>
    </source>
</evidence>
<dbReference type="Gene3D" id="3.40.50.720">
    <property type="entry name" value="NAD(P)-binding Rossmann-like Domain"/>
    <property type="match status" value="1"/>
</dbReference>
<dbReference type="Proteomes" id="UP000092659">
    <property type="component" value="Chromosome"/>
</dbReference>
<dbReference type="Proteomes" id="UP001519309">
    <property type="component" value="Unassembled WGS sequence"/>
</dbReference>
<dbReference type="STRING" id="68214.AVL59_18965"/>
<name>A0A1B1AXZ3_9ACTN</name>
<dbReference type="KEGG" id="sgs:AVL59_18965"/>
<evidence type="ECO:0000256" key="1">
    <source>
        <dbReference type="ARBA" id="ARBA00023002"/>
    </source>
</evidence>
<dbReference type="AlphaFoldDB" id="A0A1B1AXZ3"/>
<organism evidence="3 5">
    <name type="scientific">Streptomyces griseochromogenes</name>
    <dbReference type="NCBI Taxonomy" id="68214"/>
    <lineage>
        <taxon>Bacteria</taxon>
        <taxon>Bacillati</taxon>
        <taxon>Actinomycetota</taxon>
        <taxon>Actinomycetes</taxon>
        <taxon>Kitasatosporales</taxon>
        <taxon>Streptomycetaceae</taxon>
        <taxon>Streptomyces</taxon>
    </lineage>
</organism>
<dbReference type="EMBL" id="JAGGLP010000005">
    <property type="protein sequence ID" value="MBP2049842.1"/>
    <property type="molecule type" value="Genomic_DNA"/>
</dbReference>
<dbReference type="InterPro" id="IPR051267">
    <property type="entry name" value="STEAP_metalloreductase"/>
</dbReference>
<dbReference type="InterPro" id="IPR036291">
    <property type="entry name" value="NAD(P)-bd_dom_sf"/>
</dbReference>
<dbReference type="GO" id="GO:0015677">
    <property type="term" value="P:copper ion import"/>
    <property type="evidence" value="ECO:0007669"/>
    <property type="project" value="TreeGrafter"/>
</dbReference>
<reference evidence="3 5" key="1">
    <citation type="submission" date="2016-06" db="EMBL/GenBank/DDBJ databases">
        <title>Complete genome sequence of Streptomyces griseochromogenes ATCC 14511, the Blasticidin S producer.</title>
        <authorList>
            <person name="Wu L."/>
        </authorList>
    </citation>
    <scope>NUCLEOTIDE SEQUENCE [LARGE SCALE GENOMIC DNA]</scope>
    <source>
        <strain evidence="3 5">ATCC 14511</strain>
    </source>
</reference>
<reference evidence="4 6" key="2">
    <citation type="submission" date="2021-03" db="EMBL/GenBank/DDBJ databases">
        <title>Genomic Encyclopedia of Type Strains, Phase IV (KMG-IV): sequencing the most valuable type-strain genomes for metagenomic binning, comparative biology and taxonomic classification.</title>
        <authorList>
            <person name="Goeker M."/>
        </authorList>
    </citation>
    <scope>NUCLEOTIDE SEQUENCE [LARGE SCALE GENOMIC DNA]</scope>
    <source>
        <strain evidence="4 6">DSM 40499</strain>
    </source>
</reference>
<evidence type="ECO:0000313" key="3">
    <source>
        <dbReference type="EMBL" id="ANP51415.1"/>
    </source>
</evidence>
<gene>
    <name evidence="3" type="ORF">AVL59_18965</name>
    <name evidence="4" type="ORF">J2Z21_002778</name>
</gene>
<accession>A0A1B1AXZ3</accession>
<keyword evidence="6" id="KW-1185">Reference proteome</keyword>
<evidence type="ECO:0000313" key="6">
    <source>
        <dbReference type="Proteomes" id="UP001519309"/>
    </source>
</evidence>
<proteinExistence type="predicted"/>
<dbReference type="Pfam" id="PF03807">
    <property type="entry name" value="F420_oxidored"/>
    <property type="match status" value="1"/>
</dbReference>
<dbReference type="GO" id="GO:0005886">
    <property type="term" value="C:plasma membrane"/>
    <property type="evidence" value="ECO:0007669"/>
    <property type="project" value="TreeGrafter"/>
</dbReference>
<dbReference type="PANTHER" id="PTHR14239:SF0">
    <property type="entry name" value="F420-DEPENDENT NADP REDUCTASE"/>
    <property type="match status" value="1"/>
</dbReference>
<protein>
    <submittedName>
        <fullName evidence="4">Dinucleotide-binding enzyme</fullName>
    </submittedName>
    <submittedName>
        <fullName evidence="3">NADP oxidoreductase</fullName>
    </submittedName>
</protein>
<dbReference type="SUPFAM" id="SSF51735">
    <property type="entry name" value="NAD(P)-binding Rossmann-fold domains"/>
    <property type="match status" value="1"/>
</dbReference>
<dbReference type="InterPro" id="IPR028939">
    <property type="entry name" value="P5C_Rdtase_cat_N"/>
</dbReference>
<dbReference type="GO" id="GO:0052851">
    <property type="term" value="F:ferric-chelate reductase (NADPH) activity"/>
    <property type="evidence" value="ECO:0007669"/>
    <property type="project" value="TreeGrafter"/>
</dbReference>